<evidence type="ECO:0000256" key="6">
    <source>
        <dbReference type="ARBA" id="ARBA00022729"/>
    </source>
</evidence>
<evidence type="ECO:0000256" key="19">
    <source>
        <dbReference type="SAM" id="Phobius"/>
    </source>
</evidence>
<dbReference type="RefSeq" id="XP_031567701.1">
    <property type="nucleotide sequence ID" value="XM_031711841.1"/>
</dbReference>
<keyword evidence="11 19" id="KW-0472">Membrane</keyword>
<evidence type="ECO:0000313" key="22">
    <source>
        <dbReference type="Proteomes" id="UP000515163"/>
    </source>
</evidence>
<dbReference type="GO" id="GO:0010976">
    <property type="term" value="P:positive regulation of neuron projection development"/>
    <property type="evidence" value="ECO:0007669"/>
    <property type="project" value="TreeGrafter"/>
</dbReference>
<proteinExistence type="predicted"/>
<dbReference type="GO" id="GO:0005886">
    <property type="term" value="C:plasma membrane"/>
    <property type="evidence" value="ECO:0007669"/>
    <property type="project" value="TreeGrafter"/>
</dbReference>
<dbReference type="InterPro" id="IPR011009">
    <property type="entry name" value="Kinase-like_dom_sf"/>
</dbReference>
<feature type="transmembrane region" description="Helical" evidence="19">
    <location>
        <begin position="12"/>
        <end position="36"/>
    </location>
</feature>
<keyword evidence="7 16" id="KW-0547">Nucleotide-binding</keyword>
<dbReference type="PRINTS" id="PR00109">
    <property type="entry name" value="TYRKINASE"/>
</dbReference>
<dbReference type="Gene3D" id="1.10.510.10">
    <property type="entry name" value="Transferase(Phosphotransferase) domain 1"/>
    <property type="match status" value="1"/>
</dbReference>
<evidence type="ECO:0000256" key="4">
    <source>
        <dbReference type="ARBA" id="ARBA00022679"/>
    </source>
</evidence>
<evidence type="ECO:0000259" key="21">
    <source>
        <dbReference type="PROSITE" id="PS50814"/>
    </source>
</evidence>
<evidence type="ECO:0000259" key="20">
    <source>
        <dbReference type="PROSITE" id="PS50011"/>
    </source>
</evidence>
<evidence type="ECO:0000256" key="11">
    <source>
        <dbReference type="ARBA" id="ARBA00023136"/>
    </source>
</evidence>
<dbReference type="GO" id="GO:0046872">
    <property type="term" value="F:metal ion binding"/>
    <property type="evidence" value="ECO:0007669"/>
    <property type="project" value="UniProtKB-KW"/>
</dbReference>
<name>A0A6P8IL60_ACTTE</name>
<dbReference type="InParanoid" id="A0A6P8IL60"/>
<dbReference type="PANTHER" id="PTHR24416">
    <property type="entry name" value="TYROSINE-PROTEIN KINASE RECEPTOR"/>
    <property type="match status" value="1"/>
</dbReference>
<keyword evidence="17" id="KW-0479">Metal-binding</keyword>
<feature type="compositionally biased region" description="Low complexity" evidence="18">
    <location>
        <begin position="247"/>
        <end position="258"/>
    </location>
</feature>
<evidence type="ECO:0000256" key="18">
    <source>
        <dbReference type="SAM" id="MobiDB-lite"/>
    </source>
</evidence>
<evidence type="ECO:0000256" key="2">
    <source>
        <dbReference type="ARBA" id="ARBA00011902"/>
    </source>
</evidence>
<feature type="active site" description="Proton acceptor" evidence="15">
    <location>
        <position position="549"/>
    </location>
</feature>
<feature type="region of interest" description="Disordered" evidence="18">
    <location>
        <begin position="232"/>
        <end position="265"/>
    </location>
</feature>
<keyword evidence="5 19" id="KW-0812">Transmembrane</keyword>
<feature type="transmembrane region" description="Helical" evidence="19">
    <location>
        <begin position="204"/>
        <end position="228"/>
    </location>
</feature>
<evidence type="ECO:0000256" key="14">
    <source>
        <dbReference type="ARBA" id="ARBA00023180"/>
    </source>
</evidence>
<dbReference type="InterPro" id="IPR008266">
    <property type="entry name" value="Tyr_kinase_AS"/>
</dbReference>
<dbReference type="FunCoup" id="A0A6P8IL60">
    <property type="interactions" value="1188"/>
</dbReference>
<protein>
    <recommendedName>
        <fullName evidence="2">receptor protein-tyrosine kinase</fullName>
        <ecNumber evidence="2">2.7.10.1</ecNumber>
    </recommendedName>
</protein>
<evidence type="ECO:0000313" key="23">
    <source>
        <dbReference type="RefSeq" id="XP_031567701.1"/>
    </source>
</evidence>
<accession>A0A6P8IL60</accession>
<evidence type="ECO:0000256" key="9">
    <source>
        <dbReference type="ARBA" id="ARBA00022840"/>
    </source>
</evidence>
<dbReference type="InterPro" id="IPR003306">
    <property type="entry name" value="WIF"/>
</dbReference>
<dbReference type="PANTHER" id="PTHR24416:SF349">
    <property type="entry name" value="TYROSINE-PROTEIN KINASE RYK"/>
    <property type="match status" value="1"/>
</dbReference>
<dbReference type="GeneID" id="116302522"/>
<evidence type="ECO:0000256" key="13">
    <source>
        <dbReference type="ARBA" id="ARBA00023170"/>
    </source>
</evidence>
<sequence length="691" mass="76579">MLCWTCVIKMLYFTSYMIAVLVMLPAITVNGFLNLYMNETEAKRVLGLSGNFYFIRDGEVKNNAILFNMRIPSAVKCIGFTWFRTSMTSPITYSITVESLNPNLLRKPAIRMQGAAQNTGYVPEKKSGFCVKMECKGTKDGTAQIRINITLNEYTKNKLIPLSMRRTKTCRKVLPLVTSSDASSNVADSGKKDASFSTSEKTKVFYIAVGVACSIIFIIALAVAAIHVHSMPSPSTNKDSTSPILCSGSDGSSGQSNGPLKPNTAMENTVHTSLLKQTPQVAVQQPNQQSTVNHPHINQINIQLPVHNPPPNHIPVQVDVNHPHQHNPMLQRTNYMLPRPFPVTTLANGDIPSATSRTHSISSSVTAPMHKASVSSAPVELYPHAGGLTSTQKGKYGNRDIKAELAPLDVDLDRITLGDLLYEGTFARIYEGVLTGPEEHLQQSVLVKTVSEIASSEQVNLMLIESSMLRDLTHKNLMPIMSVCLEDEKQPLVMFPFMNRGNLKLFLKKSRSPEGLSKRSITTADLVQMGIQIAKGMQYLARRKIVHKDLAARNCFLDDELNVKVTDCALSRDLFPGDYCCLCDNENRPVKWMAVESLEFNRYSVASDVWAYGVLLWELMTLAQQPYANIDAFEMLAFLKKGHRIAQPLNCPDELFTVIACCWALSEDERPSFGQLIGCLTEFNNALSNFV</sequence>
<keyword evidence="9 16" id="KW-0067">ATP-binding</keyword>
<dbReference type="InterPro" id="IPR000719">
    <property type="entry name" value="Prot_kinase_dom"/>
</dbReference>
<dbReference type="PROSITE" id="PS50011">
    <property type="entry name" value="PROTEIN_KINASE_DOM"/>
    <property type="match status" value="1"/>
</dbReference>
<dbReference type="Pfam" id="PF02019">
    <property type="entry name" value="WIF"/>
    <property type="match status" value="1"/>
</dbReference>
<keyword evidence="14" id="KW-0325">Glycoprotein</keyword>
<keyword evidence="3" id="KW-0597">Phosphoprotein</keyword>
<evidence type="ECO:0000256" key="5">
    <source>
        <dbReference type="ARBA" id="ARBA00022692"/>
    </source>
</evidence>
<keyword evidence="13" id="KW-0675">Receptor</keyword>
<evidence type="ECO:0000256" key="16">
    <source>
        <dbReference type="PIRSR" id="PIRSR000615-2"/>
    </source>
</evidence>
<keyword evidence="6" id="KW-0732">Signal</keyword>
<evidence type="ECO:0000256" key="15">
    <source>
        <dbReference type="PIRSR" id="PIRSR000615-1"/>
    </source>
</evidence>
<dbReference type="InterPro" id="IPR038677">
    <property type="entry name" value="WIF_sf"/>
</dbReference>
<dbReference type="GO" id="GO:0004714">
    <property type="term" value="F:transmembrane receptor protein tyrosine kinase activity"/>
    <property type="evidence" value="ECO:0007669"/>
    <property type="project" value="UniProtKB-EC"/>
</dbReference>
<dbReference type="GO" id="GO:0007409">
    <property type="term" value="P:axonogenesis"/>
    <property type="evidence" value="ECO:0007669"/>
    <property type="project" value="TreeGrafter"/>
</dbReference>
<evidence type="ECO:0000256" key="8">
    <source>
        <dbReference type="ARBA" id="ARBA00022777"/>
    </source>
</evidence>
<dbReference type="GO" id="GO:0007169">
    <property type="term" value="P:cell surface receptor protein tyrosine kinase signaling pathway"/>
    <property type="evidence" value="ECO:0007669"/>
    <property type="project" value="TreeGrafter"/>
</dbReference>
<feature type="compositionally biased region" description="Polar residues" evidence="18">
    <location>
        <begin position="232"/>
        <end position="244"/>
    </location>
</feature>
<dbReference type="SMART" id="SM00469">
    <property type="entry name" value="WIF"/>
    <property type="match status" value="1"/>
</dbReference>
<reference evidence="23" key="1">
    <citation type="submission" date="2025-08" db="UniProtKB">
        <authorList>
            <consortium name="RefSeq"/>
        </authorList>
    </citation>
    <scope>IDENTIFICATION</scope>
    <source>
        <tissue evidence="23">Tentacle</tissue>
    </source>
</reference>
<dbReference type="InterPro" id="IPR050122">
    <property type="entry name" value="RTK"/>
</dbReference>
<keyword evidence="10 19" id="KW-1133">Transmembrane helix</keyword>
<dbReference type="FunFam" id="1.10.510.10:FF:000165">
    <property type="entry name" value="Tyrosine-protein kinase RYK"/>
    <property type="match status" value="1"/>
</dbReference>
<evidence type="ECO:0000256" key="12">
    <source>
        <dbReference type="ARBA" id="ARBA00023137"/>
    </source>
</evidence>
<dbReference type="GO" id="GO:0005524">
    <property type="term" value="F:ATP binding"/>
    <property type="evidence" value="ECO:0007669"/>
    <property type="project" value="UniProtKB-KW"/>
</dbReference>
<evidence type="ECO:0000256" key="1">
    <source>
        <dbReference type="ARBA" id="ARBA00004167"/>
    </source>
</evidence>
<evidence type="ECO:0000256" key="7">
    <source>
        <dbReference type="ARBA" id="ARBA00022741"/>
    </source>
</evidence>
<feature type="domain" description="WIF" evidence="21">
    <location>
        <begin position="35"/>
        <end position="170"/>
    </location>
</feature>
<dbReference type="Gene3D" id="3.30.200.20">
    <property type="entry name" value="Phosphorylase Kinase, domain 1"/>
    <property type="match status" value="1"/>
</dbReference>
<feature type="binding site" evidence="16">
    <location>
        <position position="553"/>
    </location>
    <ligand>
        <name>ATP</name>
        <dbReference type="ChEBI" id="CHEBI:30616"/>
    </ligand>
</feature>
<dbReference type="PROSITE" id="PS50814">
    <property type="entry name" value="WIF"/>
    <property type="match status" value="1"/>
</dbReference>
<dbReference type="PROSITE" id="PS00109">
    <property type="entry name" value="PROTEIN_KINASE_TYR"/>
    <property type="match status" value="1"/>
</dbReference>
<keyword evidence="8" id="KW-0418">Kinase</keyword>
<dbReference type="SUPFAM" id="SSF56112">
    <property type="entry name" value="Protein kinase-like (PK-like)"/>
    <property type="match status" value="1"/>
</dbReference>
<keyword evidence="17" id="KW-0460">Magnesium</keyword>
<evidence type="ECO:0000256" key="10">
    <source>
        <dbReference type="ARBA" id="ARBA00022989"/>
    </source>
</evidence>
<dbReference type="InterPro" id="IPR001245">
    <property type="entry name" value="Ser-Thr/Tyr_kinase_cat_dom"/>
</dbReference>
<dbReference type="Gene3D" id="2.60.40.2170">
    <property type="entry name" value="Wnt, WIF domain"/>
    <property type="match status" value="1"/>
</dbReference>
<gene>
    <name evidence="23" type="primary">LOC116302522</name>
</gene>
<feature type="binding site" evidence="17">
    <location>
        <position position="554"/>
    </location>
    <ligand>
        <name>Mg(2+)</name>
        <dbReference type="ChEBI" id="CHEBI:18420"/>
    </ligand>
</feature>
<dbReference type="Proteomes" id="UP000515163">
    <property type="component" value="Unplaced"/>
</dbReference>
<feature type="binding site" evidence="17">
    <location>
        <position position="567"/>
    </location>
    <ligand>
        <name>Mg(2+)</name>
        <dbReference type="ChEBI" id="CHEBI:18420"/>
    </ligand>
</feature>
<keyword evidence="22" id="KW-1185">Reference proteome</keyword>
<comment type="subcellular location">
    <subcellularLocation>
        <location evidence="1">Membrane</location>
        <topology evidence="1">Single-pass membrane protein</topology>
    </subcellularLocation>
</comment>
<evidence type="ECO:0000256" key="3">
    <source>
        <dbReference type="ARBA" id="ARBA00022553"/>
    </source>
</evidence>
<feature type="domain" description="Protein kinase" evidence="20">
    <location>
        <begin position="415"/>
        <end position="684"/>
    </location>
</feature>
<dbReference type="EC" id="2.7.10.1" evidence="2"/>
<evidence type="ECO:0000256" key="17">
    <source>
        <dbReference type="PIRSR" id="PIRSR000615-3"/>
    </source>
</evidence>
<dbReference type="KEGG" id="aten:116302522"/>
<dbReference type="AlphaFoldDB" id="A0A6P8IL60"/>
<keyword evidence="4" id="KW-0808">Transferase</keyword>
<dbReference type="GO" id="GO:0051897">
    <property type="term" value="P:positive regulation of phosphatidylinositol 3-kinase/protein kinase B signal transduction"/>
    <property type="evidence" value="ECO:0007669"/>
    <property type="project" value="TreeGrafter"/>
</dbReference>
<organism evidence="22 23">
    <name type="scientific">Actinia tenebrosa</name>
    <name type="common">Australian red waratah sea anemone</name>
    <dbReference type="NCBI Taxonomy" id="6105"/>
    <lineage>
        <taxon>Eukaryota</taxon>
        <taxon>Metazoa</taxon>
        <taxon>Cnidaria</taxon>
        <taxon>Anthozoa</taxon>
        <taxon>Hexacorallia</taxon>
        <taxon>Actiniaria</taxon>
        <taxon>Actiniidae</taxon>
        <taxon>Actinia</taxon>
    </lineage>
</organism>
<dbReference type="GO" id="GO:0043235">
    <property type="term" value="C:receptor complex"/>
    <property type="evidence" value="ECO:0007669"/>
    <property type="project" value="TreeGrafter"/>
</dbReference>
<dbReference type="OrthoDB" id="4062651at2759"/>
<dbReference type="Pfam" id="PF07714">
    <property type="entry name" value="PK_Tyr_Ser-Thr"/>
    <property type="match status" value="1"/>
</dbReference>
<keyword evidence="12" id="KW-0829">Tyrosine-protein kinase</keyword>